<keyword evidence="3" id="KW-0646">Protease inhibitor</keyword>
<protein>
    <submittedName>
        <fullName evidence="3">Kazal-type serine protease inhibitor domain-containing protein</fullName>
    </submittedName>
</protein>
<organism evidence="3 4">
    <name type="scientific">Pontibacter anaerobius</name>
    <dbReference type="NCBI Taxonomy" id="2993940"/>
    <lineage>
        <taxon>Bacteria</taxon>
        <taxon>Pseudomonadati</taxon>
        <taxon>Bacteroidota</taxon>
        <taxon>Cytophagia</taxon>
        <taxon>Cytophagales</taxon>
        <taxon>Hymenobacteraceae</taxon>
        <taxon>Pontibacter</taxon>
    </lineage>
</organism>
<dbReference type="InterPro" id="IPR036058">
    <property type="entry name" value="Kazal_dom_sf"/>
</dbReference>
<dbReference type="GO" id="GO:0004867">
    <property type="term" value="F:serine-type endopeptidase inhibitor activity"/>
    <property type="evidence" value="ECO:0007669"/>
    <property type="project" value="UniProtKB-KW"/>
</dbReference>
<gene>
    <name evidence="3" type="ORF">OO017_07035</name>
</gene>
<dbReference type="EMBL" id="JAPFQO010000003">
    <property type="protein sequence ID" value="MCX2739693.1"/>
    <property type="molecule type" value="Genomic_DNA"/>
</dbReference>
<comment type="caution">
    <text evidence="3">The sequence shown here is derived from an EMBL/GenBank/DDBJ whole genome shotgun (WGS) entry which is preliminary data.</text>
</comment>
<keyword evidence="1" id="KW-0732">Signal</keyword>
<dbReference type="SMART" id="SM00280">
    <property type="entry name" value="KAZAL"/>
    <property type="match status" value="1"/>
</dbReference>
<feature type="signal peptide" evidence="1">
    <location>
        <begin position="1"/>
        <end position="22"/>
    </location>
</feature>
<dbReference type="Gene3D" id="3.30.60.30">
    <property type="match status" value="1"/>
</dbReference>
<dbReference type="PANTHER" id="PTHR21131">
    <property type="entry name" value="SERINE-TYPE ENDOPEPTIDASE INHIBITOR"/>
    <property type="match status" value="1"/>
</dbReference>
<dbReference type="PROSITE" id="PS51465">
    <property type="entry name" value="KAZAL_2"/>
    <property type="match status" value="1"/>
</dbReference>
<dbReference type="InterPro" id="IPR053265">
    <property type="entry name" value="Serpin"/>
</dbReference>
<dbReference type="PANTHER" id="PTHR21131:SF0">
    <property type="entry name" value="GEO10195P1-RELATED"/>
    <property type="match status" value="1"/>
</dbReference>
<feature type="domain" description="Kazal-like" evidence="2">
    <location>
        <begin position="22"/>
        <end position="76"/>
    </location>
</feature>
<feature type="chain" id="PRO_5045447069" evidence="1">
    <location>
        <begin position="23"/>
        <end position="78"/>
    </location>
</feature>
<dbReference type="RefSeq" id="WP_266051755.1">
    <property type="nucleotide sequence ID" value="NZ_JAPFQO010000003.1"/>
</dbReference>
<dbReference type="Pfam" id="PF00050">
    <property type="entry name" value="Kazal_1"/>
    <property type="match status" value="1"/>
</dbReference>
<dbReference type="SUPFAM" id="SSF100895">
    <property type="entry name" value="Kazal-type serine protease inhibitors"/>
    <property type="match status" value="1"/>
</dbReference>
<keyword evidence="4" id="KW-1185">Reference proteome</keyword>
<evidence type="ECO:0000313" key="4">
    <source>
        <dbReference type="Proteomes" id="UP001207228"/>
    </source>
</evidence>
<dbReference type="CDD" id="cd00104">
    <property type="entry name" value="KAZAL_FS"/>
    <property type="match status" value="1"/>
</dbReference>
<dbReference type="InterPro" id="IPR002350">
    <property type="entry name" value="Kazal_dom"/>
</dbReference>
<proteinExistence type="predicted"/>
<dbReference type="Proteomes" id="UP001207228">
    <property type="component" value="Unassembled WGS sequence"/>
</dbReference>
<evidence type="ECO:0000313" key="3">
    <source>
        <dbReference type="EMBL" id="MCX2739693.1"/>
    </source>
</evidence>
<dbReference type="PROSITE" id="PS51257">
    <property type="entry name" value="PROKAR_LIPOPROTEIN"/>
    <property type="match status" value="1"/>
</dbReference>
<evidence type="ECO:0000256" key="1">
    <source>
        <dbReference type="SAM" id="SignalP"/>
    </source>
</evidence>
<name>A0ABT3RE53_9BACT</name>
<evidence type="ECO:0000259" key="2">
    <source>
        <dbReference type="PROSITE" id="PS51465"/>
    </source>
</evidence>
<keyword evidence="3" id="KW-0722">Serine protease inhibitor</keyword>
<sequence>MKKVIAASVFVFASLASCVNNSTPQSTCIDPAKIDPDAICTMQYDPVCGCDGKTYSNPCMADKAGVTSYTQGACEDKQ</sequence>
<reference evidence="3 4" key="1">
    <citation type="submission" date="2022-11" db="EMBL/GenBank/DDBJ databases">
        <title>The characterization of three novel Bacteroidetes species and genomic analysis of their roles in tidal elemental geochemical cycles.</title>
        <authorList>
            <person name="Ma K.-J."/>
        </authorList>
    </citation>
    <scope>NUCLEOTIDE SEQUENCE [LARGE SCALE GENOMIC DNA]</scope>
    <source>
        <strain evidence="3 4">M82</strain>
    </source>
</reference>
<accession>A0ABT3RE53</accession>